<reference evidence="8 9" key="1">
    <citation type="submission" date="2015-09" db="EMBL/GenBank/DDBJ databases">
        <authorList>
            <consortium name="Pathogen Informatics"/>
        </authorList>
    </citation>
    <scope>NUCLEOTIDE SEQUENCE [LARGE SCALE GENOMIC DNA]</scope>
    <source>
        <strain evidence="4 8">2789STDY5608849</strain>
        <strain evidence="5 9">2789STDY5834885</strain>
    </source>
</reference>
<evidence type="ECO:0000256" key="2">
    <source>
        <dbReference type="ARBA" id="ARBA00022840"/>
    </source>
</evidence>
<dbReference type="GO" id="GO:0005829">
    <property type="term" value="C:cytosol"/>
    <property type="evidence" value="ECO:0007669"/>
    <property type="project" value="TreeGrafter"/>
</dbReference>
<dbReference type="EMBL" id="CYYV01000003">
    <property type="protein sequence ID" value="CUN80376.1"/>
    <property type="molecule type" value="Genomic_DNA"/>
</dbReference>
<protein>
    <submittedName>
        <fullName evidence="6">AAA family ATPase</fullName>
    </submittedName>
    <submittedName>
        <fullName evidence="7">Carbon monoxide dehydrogenase accessory protein CooC</fullName>
    </submittedName>
    <submittedName>
        <fullName evidence="4">Cell division inhibitor MinD</fullName>
    </submittedName>
</protein>
<dbReference type="InterPro" id="IPR014433">
    <property type="entry name" value="CooC"/>
</dbReference>
<dbReference type="EMBL" id="JAKNFS010000003">
    <property type="protein sequence ID" value="MCG4764440.1"/>
    <property type="molecule type" value="Genomic_DNA"/>
</dbReference>
<dbReference type="CDD" id="cd02034">
    <property type="entry name" value="CooC1"/>
    <property type="match status" value="1"/>
</dbReference>
<dbReference type="Gene3D" id="3.40.50.300">
    <property type="entry name" value="P-loop containing nucleotide triphosphate hydrolases"/>
    <property type="match status" value="1"/>
</dbReference>
<dbReference type="AlphaFoldDB" id="A0A173ZY98"/>
<evidence type="ECO:0000259" key="3">
    <source>
        <dbReference type="Pfam" id="PF01656"/>
    </source>
</evidence>
<dbReference type="EMBL" id="CZAL01000008">
    <property type="protein sequence ID" value="CUP31531.1"/>
    <property type="molecule type" value="Genomic_DNA"/>
</dbReference>
<dbReference type="RefSeq" id="WP_022462428.1">
    <property type="nucleotide sequence ID" value="NZ_CABJFB010000001.1"/>
</dbReference>
<dbReference type="Proteomes" id="UP000095709">
    <property type="component" value="Unassembled WGS sequence"/>
</dbReference>
<dbReference type="GO" id="GO:0016887">
    <property type="term" value="F:ATP hydrolysis activity"/>
    <property type="evidence" value="ECO:0007669"/>
    <property type="project" value="TreeGrafter"/>
</dbReference>
<dbReference type="GO" id="GO:0009898">
    <property type="term" value="C:cytoplasmic side of plasma membrane"/>
    <property type="evidence" value="ECO:0007669"/>
    <property type="project" value="TreeGrafter"/>
</dbReference>
<dbReference type="Pfam" id="PF01656">
    <property type="entry name" value="CbiA"/>
    <property type="match status" value="1"/>
</dbReference>
<dbReference type="PIRSF" id="PIRSF005647">
    <property type="entry name" value="CooC"/>
    <property type="match status" value="1"/>
</dbReference>
<evidence type="ECO:0000256" key="1">
    <source>
        <dbReference type="ARBA" id="ARBA00022741"/>
    </source>
</evidence>
<dbReference type="Proteomes" id="UP000737612">
    <property type="component" value="Unassembled WGS sequence"/>
</dbReference>
<keyword evidence="2" id="KW-0067">ATP-binding</keyword>
<dbReference type="SUPFAM" id="SSF52540">
    <property type="entry name" value="P-loop containing nucleoside triphosphate hydrolases"/>
    <property type="match status" value="1"/>
</dbReference>
<dbReference type="PANTHER" id="PTHR43384:SF6">
    <property type="entry name" value="SEPTUM SITE-DETERMINING PROTEIN MIND HOMOLOG, CHLOROPLASTIC"/>
    <property type="match status" value="1"/>
</dbReference>
<evidence type="ECO:0000313" key="4">
    <source>
        <dbReference type="EMBL" id="CUN80376.1"/>
    </source>
</evidence>
<dbReference type="InterPro" id="IPR002586">
    <property type="entry name" value="CobQ/CobB/MinD/ParA_Nub-bd_dom"/>
</dbReference>
<sequence length="262" mass="28880">MKIAVTGKGGVGKTTIAATLARLYAEEGHPVLAADVDPDANLGLALGFPEEILDSIVPITKMRKLIEERTEASADNRFYKINPRVSDIPDKYSKEYNGVKLLTLGTVETAGSGCVCPEHVMLRRIINSLVLHRGDVVILDMEAGLEHLGRGTTEGMDMFIVVIEPGARSIQTYKNVKRLAEELGVHQVHVVANKVRDEKDEAFIQDRIPPEDLLGMVHYNPEIMEADREGSSPYDYSAAAVEEIRKIKTKIDKSNMPGMEKV</sequence>
<feature type="domain" description="CobQ/CobB/MinD/ParA nucleotide binding" evidence="3">
    <location>
        <begin position="4"/>
        <end position="231"/>
    </location>
</feature>
<dbReference type="GO" id="GO:0051782">
    <property type="term" value="P:negative regulation of cell division"/>
    <property type="evidence" value="ECO:0007669"/>
    <property type="project" value="TreeGrafter"/>
</dbReference>
<evidence type="ECO:0000313" key="7">
    <source>
        <dbReference type="EMBL" id="MCG4764440.1"/>
    </source>
</evidence>
<dbReference type="InterPro" id="IPR050625">
    <property type="entry name" value="ParA/MinD_ATPase"/>
</dbReference>
<dbReference type="FunFam" id="3.40.50.300:FF:001573">
    <property type="entry name" value="Carbon monoxide dehydrogenase accessory protein CooC"/>
    <property type="match status" value="1"/>
</dbReference>
<evidence type="ECO:0000313" key="6">
    <source>
        <dbReference type="EMBL" id="MBN2953709.1"/>
    </source>
</evidence>
<dbReference type="GO" id="GO:0005524">
    <property type="term" value="F:ATP binding"/>
    <property type="evidence" value="ECO:0007669"/>
    <property type="project" value="UniProtKB-KW"/>
</dbReference>
<gene>
    <name evidence="4" type="primary">minD_2</name>
    <name evidence="5" type="synonym">minD_3</name>
    <name evidence="4" type="ORF">ERS852406_00714</name>
    <name evidence="5" type="ORF">ERS852498_01719</name>
    <name evidence="6" type="ORF">JTJ23_08965</name>
    <name evidence="7" type="ORF">L0N21_02730</name>
</gene>
<organism evidence="4 8">
    <name type="scientific">Fusicatenibacter saccharivorans</name>
    <dbReference type="NCBI Taxonomy" id="1150298"/>
    <lineage>
        <taxon>Bacteria</taxon>
        <taxon>Bacillati</taxon>
        <taxon>Bacillota</taxon>
        <taxon>Clostridia</taxon>
        <taxon>Lachnospirales</taxon>
        <taxon>Lachnospiraceae</taxon>
        <taxon>Fusicatenibacter</taxon>
    </lineage>
</organism>
<dbReference type="GO" id="GO:0051301">
    <property type="term" value="P:cell division"/>
    <property type="evidence" value="ECO:0007669"/>
    <property type="project" value="UniProtKB-KW"/>
</dbReference>
<proteinExistence type="predicted"/>
<evidence type="ECO:0000313" key="8">
    <source>
        <dbReference type="Proteomes" id="UP000095706"/>
    </source>
</evidence>
<name>A0A173ZY98_9FIRM</name>
<dbReference type="OrthoDB" id="7346657at2"/>
<evidence type="ECO:0000313" key="9">
    <source>
        <dbReference type="Proteomes" id="UP000095709"/>
    </source>
</evidence>
<reference evidence="7" key="3">
    <citation type="submission" date="2022-01" db="EMBL/GenBank/DDBJ databases">
        <title>Collection of gut derived symbiotic bacterial strains cultured from healthy donors.</title>
        <authorList>
            <person name="Lin H."/>
            <person name="Kohout C."/>
            <person name="Waligurski E."/>
            <person name="Pamer E.G."/>
        </authorList>
    </citation>
    <scope>NUCLEOTIDE SEQUENCE</scope>
    <source>
        <strain evidence="7">DFI.5.49</strain>
    </source>
</reference>
<reference evidence="6" key="2">
    <citation type="submission" date="2021-02" db="EMBL/GenBank/DDBJ databases">
        <title>Metagenome-assembled genomes from human diarrheal sample B26.</title>
        <authorList>
            <person name="Ateba T.P."/>
            <person name="Alayande K.A."/>
            <person name="Mwanza M."/>
        </authorList>
    </citation>
    <scope>NUCLEOTIDE SEQUENCE</scope>
    <source>
        <strain evidence="6">06WH</strain>
    </source>
</reference>
<dbReference type="PANTHER" id="PTHR43384">
    <property type="entry name" value="SEPTUM SITE-DETERMINING PROTEIN MIND HOMOLOG, CHLOROPLASTIC-RELATED"/>
    <property type="match status" value="1"/>
</dbReference>
<keyword evidence="4" id="KW-0131">Cell cycle</keyword>
<dbReference type="STRING" id="1150298.ERS852406_00714"/>
<dbReference type="Proteomes" id="UP000095706">
    <property type="component" value="Unassembled WGS sequence"/>
</dbReference>
<evidence type="ECO:0000313" key="5">
    <source>
        <dbReference type="EMBL" id="CUP31531.1"/>
    </source>
</evidence>
<accession>A0A173ZY98</accession>
<dbReference type="InterPro" id="IPR027417">
    <property type="entry name" value="P-loop_NTPase"/>
</dbReference>
<keyword evidence="4" id="KW-0132">Cell division</keyword>
<dbReference type="EMBL" id="JAFHBD010000037">
    <property type="protein sequence ID" value="MBN2953709.1"/>
    <property type="molecule type" value="Genomic_DNA"/>
</dbReference>
<dbReference type="Proteomes" id="UP001199915">
    <property type="component" value="Unassembled WGS sequence"/>
</dbReference>
<keyword evidence="1" id="KW-0547">Nucleotide-binding</keyword>